<dbReference type="GO" id="GO:0033615">
    <property type="term" value="P:mitochondrial proton-transporting ATP synthase complex assembly"/>
    <property type="evidence" value="ECO:0007669"/>
    <property type="project" value="TreeGrafter"/>
</dbReference>
<keyword evidence="8" id="KW-0496">Mitochondrion</keyword>
<reference evidence="9 10" key="1">
    <citation type="journal article" date="2011" name="J. Gen. Appl. Microbiol.">
        <title>Draft genome sequencing of the enigmatic yeast Saitoella complicata.</title>
        <authorList>
            <person name="Nishida H."/>
            <person name="Hamamoto M."/>
            <person name="Sugiyama J."/>
        </authorList>
    </citation>
    <scope>NUCLEOTIDE SEQUENCE [LARGE SCALE GENOMIC DNA]</scope>
    <source>
        <strain evidence="9 10">NRRL Y-17804</strain>
    </source>
</reference>
<dbReference type="InterPro" id="IPR019165">
    <property type="entry name" value="Peptidase_M76_ATP23"/>
</dbReference>
<keyword evidence="8" id="KW-0472">Membrane</keyword>
<keyword evidence="5 8" id="KW-0479">Metal-binding</keyword>
<reference evidence="9 10" key="2">
    <citation type="journal article" date="2014" name="J. Gen. Appl. Microbiol.">
        <title>The early diverging ascomycetous budding yeast Saitoella complicata has three histone deacetylases belonging to the Clr6, Hos2, and Rpd3 lineages.</title>
        <authorList>
            <person name="Nishida H."/>
            <person name="Matsumoto T."/>
            <person name="Kondo S."/>
            <person name="Hamamoto M."/>
            <person name="Yoshikawa H."/>
        </authorList>
    </citation>
    <scope>NUCLEOTIDE SEQUENCE [LARGE SCALE GENOMIC DNA]</scope>
    <source>
        <strain evidence="9 10">NRRL Y-17804</strain>
    </source>
</reference>
<dbReference type="GO" id="GO:0034982">
    <property type="term" value="P:mitochondrial protein processing"/>
    <property type="evidence" value="ECO:0007669"/>
    <property type="project" value="TreeGrafter"/>
</dbReference>
<keyword evidence="7 8" id="KW-0482">Metalloprotease</keyword>
<keyword evidence="4 8" id="KW-0645">Protease</keyword>
<evidence type="ECO:0000256" key="8">
    <source>
        <dbReference type="RuleBase" id="RU364057"/>
    </source>
</evidence>
<sequence>MREDACSELLDHLAKRDPEIKSFLNALHHFFPNTLYSISCRPCTNTTAAGLKGYFNSGPRVARIILCSDSLRPSELRSTLIHELTHAFDHARPGTFATELHRTACTEVRASLLGQCREITNLEGGGEEGEGGGWRSMVSGDWGREKVLSGMFLRYVFCGTFSAVRPGPANSAGVFDDMGLVAQPKKHSEEATYINMDAFSLTFTQCRRYPTRTFFSRSSCKFFFKSV</sequence>
<accession>A0A0E9NCJ9</accession>
<evidence type="ECO:0000313" key="9">
    <source>
        <dbReference type="EMBL" id="GAO47421.1"/>
    </source>
</evidence>
<dbReference type="GO" id="GO:0004222">
    <property type="term" value="F:metalloendopeptidase activity"/>
    <property type="evidence" value="ECO:0007669"/>
    <property type="project" value="InterPro"/>
</dbReference>
<evidence type="ECO:0000256" key="3">
    <source>
        <dbReference type="ARBA" id="ARBA00014615"/>
    </source>
</evidence>
<dbReference type="PANTHER" id="PTHR21711">
    <property type="entry name" value="MITOCHONDRIAL INNER MEMBRANE PROTEASE"/>
    <property type="match status" value="1"/>
</dbReference>
<name>A0A0E9NCJ9_SAICN</name>
<dbReference type="PANTHER" id="PTHR21711:SF0">
    <property type="entry name" value="MITOCHONDRIAL INNER MEMBRANE PROTEASE ATP23 HOMOLOG"/>
    <property type="match status" value="1"/>
</dbReference>
<dbReference type="GO" id="GO:0046872">
    <property type="term" value="F:metal ion binding"/>
    <property type="evidence" value="ECO:0007669"/>
    <property type="project" value="UniProtKB-KW"/>
</dbReference>
<dbReference type="GO" id="GO:0005743">
    <property type="term" value="C:mitochondrial inner membrane"/>
    <property type="evidence" value="ECO:0007669"/>
    <property type="project" value="UniProtKB-SubCell"/>
</dbReference>
<evidence type="ECO:0000256" key="4">
    <source>
        <dbReference type="ARBA" id="ARBA00022670"/>
    </source>
</evidence>
<protein>
    <recommendedName>
        <fullName evidence="3 8">Mitochondrial inner membrane protease ATP23</fullName>
        <ecNumber evidence="8">3.4.24.-</ecNumber>
    </recommendedName>
</protein>
<keyword evidence="6 8" id="KW-0378">Hydrolase</keyword>
<proteinExistence type="inferred from homology"/>
<evidence type="ECO:0000256" key="1">
    <source>
        <dbReference type="ARBA" id="ARBA00004137"/>
    </source>
</evidence>
<evidence type="ECO:0000256" key="2">
    <source>
        <dbReference type="ARBA" id="ARBA00009915"/>
    </source>
</evidence>
<dbReference type="EC" id="3.4.24.-" evidence="8"/>
<organism evidence="9 10">
    <name type="scientific">Saitoella complicata (strain BCRC 22490 / CBS 7301 / JCM 7358 / NBRC 10748 / NRRL Y-17804)</name>
    <dbReference type="NCBI Taxonomy" id="698492"/>
    <lineage>
        <taxon>Eukaryota</taxon>
        <taxon>Fungi</taxon>
        <taxon>Dikarya</taxon>
        <taxon>Ascomycota</taxon>
        <taxon>Taphrinomycotina</taxon>
        <taxon>Taphrinomycotina incertae sedis</taxon>
        <taxon>Saitoella</taxon>
    </lineage>
</organism>
<evidence type="ECO:0000256" key="7">
    <source>
        <dbReference type="ARBA" id="ARBA00023049"/>
    </source>
</evidence>
<dbReference type="EMBL" id="BACD03000009">
    <property type="protein sequence ID" value="GAO47421.1"/>
    <property type="molecule type" value="Genomic_DNA"/>
</dbReference>
<comment type="subcellular location">
    <subcellularLocation>
        <location evidence="1 8">Mitochondrion inner membrane</location>
        <topology evidence="1 8">Peripheral membrane protein</topology>
        <orientation evidence="1 8">Intermembrane side</orientation>
    </subcellularLocation>
</comment>
<keyword evidence="10" id="KW-1185">Reference proteome</keyword>
<reference evidence="9 10" key="3">
    <citation type="journal article" date="2015" name="Genome Announc.">
        <title>Draft Genome Sequence of the Archiascomycetous Yeast Saitoella complicata.</title>
        <authorList>
            <person name="Yamauchi K."/>
            <person name="Kondo S."/>
            <person name="Hamamoto M."/>
            <person name="Takahashi Y."/>
            <person name="Ogura Y."/>
            <person name="Hayashi T."/>
            <person name="Nishida H."/>
        </authorList>
    </citation>
    <scope>NUCLEOTIDE SEQUENCE [LARGE SCALE GENOMIC DNA]</scope>
    <source>
        <strain evidence="9 10">NRRL Y-17804</strain>
    </source>
</reference>
<dbReference type="STRING" id="698492.A0A0E9NCJ9"/>
<dbReference type="Pfam" id="PF09768">
    <property type="entry name" value="Peptidase_M76"/>
    <property type="match status" value="1"/>
</dbReference>
<evidence type="ECO:0000313" key="10">
    <source>
        <dbReference type="Proteomes" id="UP000033140"/>
    </source>
</evidence>
<dbReference type="Proteomes" id="UP000033140">
    <property type="component" value="Unassembled WGS sequence"/>
</dbReference>
<comment type="caution">
    <text evidence="9">The sequence shown here is derived from an EMBL/GenBank/DDBJ whole genome shotgun (WGS) entry which is preliminary data.</text>
</comment>
<gene>
    <name evidence="9" type="ORF">G7K_1629-t1</name>
</gene>
<evidence type="ECO:0000256" key="5">
    <source>
        <dbReference type="ARBA" id="ARBA00022723"/>
    </source>
</evidence>
<comment type="similarity">
    <text evidence="2 8">Belongs to the peptidase M76 family.</text>
</comment>
<keyword evidence="8" id="KW-0999">Mitochondrion inner membrane</keyword>
<dbReference type="AlphaFoldDB" id="A0A0E9NCJ9"/>
<comment type="function">
    <text evidence="8">Has a dual role in the assembly of mitochondrial ATPase.</text>
</comment>
<evidence type="ECO:0000256" key="6">
    <source>
        <dbReference type="ARBA" id="ARBA00022801"/>
    </source>
</evidence>